<dbReference type="PANTHER" id="PTHR13367:SF34">
    <property type="match status" value="1"/>
</dbReference>
<evidence type="ECO:0000256" key="5">
    <source>
        <dbReference type="ARBA" id="ARBA00022801"/>
    </source>
</evidence>
<dbReference type="PANTHER" id="PTHR13367">
    <property type="entry name" value="UBIQUITIN THIOESTERASE"/>
    <property type="match status" value="1"/>
</dbReference>
<dbReference type="AlphaFoldDB" id="A0AAD4FG68"/>
<evidence type="ECO:0000313" key="9">
    <source>
        <dbReference type="Proteomes" id="UP001199106"/>
    </source>
</evidence>
<dbReference type="EMBL" id="JAANER010000008">
    <property type="protein sequence ID" value="KAG9186949.1"/>
    <property type="molecule type" value="Genomic_DNA"/>
</dbReference>
<evidence type="ECO:0000259" key="7">
    <source>
        <dbReference type="Pfam" id="PF20255"/>
    </source>
</evidence>
<dbReference type="EC" id="3.4.19.12" evidence="2"/>
<organism evidence="8 9">
    <name type="scientific">Alternaria panax</name>
    <dbReference type="NCBI Taxonomy" id="48097"/>
    <lineage>
        <taxon>Eukaryota</taxon>
        <taxon>Fungi</taxon>
        <taxon>Dikarya</taxon>
        <taxon>Ascomycota</taxon>
        <taxon>Pezizomycotina</taxon>
        <taxon>Dothideomycetes</taxon>
        <taxon>Pleosporomycetidae</taxon>
        <taxon>Pleosporales</taxon>
        <taxon>Pleosporineae</taxon>
        <taxon>Pleosporaceae</taxon>
        <taxon>Alternaria</taxon>
        <taxon>Alternaria sect. Panax</taxon>
    </lineage>
</organism>
<evidence type="ECO:0000256" key="6">
    <source>
        <dbReference type="ARBA" id="ARBA00022807"/>
    </source>
</evidence>
<dbReference type="Pfam" id="PF20255">
    <property type="entry name" value="DUF6606"/>
    <property type="match status" value="1"/>
</dbReference>
<evidence type="ECO:0000256" key="4">
    <source>
        <dbReference type="ARBA" id="ARBA00022786"/>
    </source>
</evidence>
<keyword evidence="4" id="KW-0833">Ubl conjugation pathway</keyword>
<accession>A0AAD4FG68</accession>
<evidence type="ECO:0000256" key="1">
    <source>
        <dbReference type="ARBA" id="ARBA00000707"/>
    </source>
</evidence>
<gene>
    <name evidence="8" type="ORF">G6011_10057</name>
</gene>
<comment type="caution">
    <text evidence="8">The sequence shown here is derived from an EMBL/GenBank/DDBJ whole genome shotgun (WGS) entry which is preliminary data.</text>
</comment>
<evidence type="ECO:0000313" key="8">
    <source>
        <dbReference type="EMBL" id="KAG9186949.1"/>
    </source>
</evidence>
<keyword evidence="9" id="KW-1185">Reference proteome</keyword>
<feature type="domain" description="DUF6606" evidence="7">
    <location>
        <begin position="23"/>
        <end position="292"/>
    </location>
</feature>
<evidence type="ECO:0000256" key="3">
    <source>
        <dbReference type="ARBA" id="ARBA00022670"/>
    </source>
</evidence>
<proteinExistence type="predicted"/>
<protein>
    <recommendedName>
        <fullName evidence="2">ubiquitinyl hydrolase 1</fullName>
        <ecNumber evidence="2">3.4.19.12</ecNumber>
    </recommendedName>
</protein>
<keyword evidence="6" id="KW-0788">Thiol protease</keyword>
<name>A0AAD4FG68_9PLEO</name>
<keyword evidence="3" id="KW-0645">Protease</keyword>
<dbReference type="GO" id="GO:0006508">
    <property type="term" value="P:proteolysis"/>
    <property type="evidence" value="ECO:0007669"/>
    <property type="project" value="UniProtKB-KW"/>
</dbReference>
<dbReference type="InterPro" id="IPR046541">
    <property type="entry name" value="DUF6606"/>
</dbReference>
<evidence type="ECO:0000256" key="2">
    <source>
        <dbReference type="ARBA" id="ARBA00012759"/>
    </source>
</evidence>
<dbReference type="InterPro" id="IPR051346">
    <property type="entry name" value="OTU_Deubiquitinase"/>
</dbReference>
<reference evidence="8" key="1">
    <citation type="submission" date="2021-07" db="EMBL/GenBank/DDBJ databases">
        <title>Genome Resource of American Ginseng Black Spot Pathogen Alternaria panax.</title>
        <authorList>
            <person name="Qiu C."/>
            <person name="Wang W."/>
            <person name="Liu Z."/>
        </authorList>
    </citation>
    <scope>NUCLEOTIDE SEQUENCE</scope>
    <source>
        <strain evidence="8">BNCC115425</strain>
    </source>
</reference>
<dbReference type="GO" id="GO:0004843">
    <property type="term" value="F:cysteine-type deubiquitinase activity"/>
    <property type="evidence" value="ECO:0007669"/>
    <property type="project" value="UniProtKB-EC"/>
</dbReference>
<sequence>MSQNSFTKGLYAMMSALATAYAIHHVVLPPKLPQQDDRDPAHEQVLLEIVIHALESLRRHVKNEHVGSVTAAISTVENLRACRDRHGNNSQSQLQEVLTKLKNGTTEALPLEIKEQNAGILVSNSSNSLNFEFFELSPTNAAAMSPGRLVRNFPGYTSHIPTVNVNPDLIESISRTIATMTTQTAPGFQPQVKKNNKNMTEQRDTTHPGMVTDFLMNVITALGESTNVQCITKHTREEVLWSDYSSPWRRSPLWLLLRVSLQLRFTRKAPETLHADGLYKAFMIFVLARLLDLGKQYMKDMGSETIQIVLAKLTRRLRKLELLKQTDCLQPDWALHIHDSMNNAHALIEKNWKTQIDNPQANIDFSAIAKLKPRADVDMDLPRLDDFLSSIKSRRREVSLSTFTPTSDCPSYDPTELPNIMQGSGSHGDKYFRLTAFETWVEHHLAEWIRSHLHDEDACGRLRTTMTSYYNTASNAYVGAPVGMSIMYLTLTELWIACDRIACTIYPLLVEYDPEVNLTEFQCLTLSLKSHLNRLNVSECYLQSRHRRALKLPSVYREFGHLSSFAVRHFDQQESLQAMLSKIKFDAATKRREKCEELARLKREYQQYMDHYNSIPCETQTVVYNHRLGYTHEQHSQSCSRCEAKYCADALEIHIFEWPVSPRLPEAKATVFELVVPKAYSNWRDASAFFITTVLGYKDTNQSRPSCLYTLKGHHNLFHLLSPRYSERRIVPLSDIKSHTATHRKIQKAIPHLNDTDVCLENALVYAYYDNSTRIFNTTMPVCTEEVPKNCIHPIPKRSKALERFMYRPPSSPDGLPANEVIASLFDCPTHFSIDEYKALGALPLGHKIIYSNILAQLAIPSVDWTKVETQCMVLQTVQQTGISNQSIERPSHSILIGSSFGHALLEQLETNLDRIRENWESWRAAATFSLLARRLLGLTSASGVRSRAFDYLESLRNVCSGWLRRLKQRVAASTDNGQRTELYSRATEVALLCTSTYDVEETDFEAVLQQESAISTLLQSSIVVQEHCESIKSDFPELFSITLQSWKSLLGKYVLSFCCIYELEQHISFRILPTLRRCILTDDSGLSDAVKANWAAFESTSGNSWTSISGISRQHWMLTTSGSLPVHFNMLTGELLVNGLPLARLPAEYMRHKMYAPLFRKSALEVVPTDEIGFKFSAKTLYHGYKLHFGMKGDDMLLSAIRDKLGLEMVPSHLFQELLPQSLVTDSVHWYDSQAQEVIFRPLRSPWSTEEDDSRWRLV</sequence>
<dbReference type="Proteomes" id="UP001199106">
    <property type="component" value="Unassembled WGS sequence"/>
</dbReference>
<keyword evidence="5" id="KW-0378">Hydrolase</keyword>
<comment type="catalytic activity">
    <reaction evidence="1">
        <text>Thiol-dependent hydrolysis of ester, thioester, amide, peptide and isopeptide bonds formed by the C-terminal Gly of ubiquitin (a 76-residue protein attached to proteins as an intracellular targeting signal).</text>
        <dbReference type="EC" id="3.4.19.12"/>
    </reaction>
</comment>